<reference evidence="2 3" key="1">
    <citation type="submission" date="2015-06" db="EMBL/GenBank/DDBJ databases">
        <title>Draft genome of the ant-associated black yeast Phialophora attae CBS 131958.</title>
        <authorList>
            <person name="Moreno L.F."/>
            <person name="Stielow B.J."/>
            <person name="de Hoog S."/>
            <person name="Vicente V.A."/>
            <person name="Weiss V.A."/>
            <person name="de Vries M."/>
            <person name="Cruz L.M."/>
            <person name="Souza E.M."/>
        </authorList>
    </citation>
    <scope>NUCLEOTIDE SEQUENCE [LARGE SCALE GENOMIC DNA]</scope>
    <source>
        <strain evidence="2 3">CBS 131958</strain>
    </source>
</reference>
<evidence type="ECO:0000313" key="2">
    <source>
        <dbReference type="EMBL" id="KPI38397.1"/>
    </source>
</evidence>
<name>A0A0N1H234_9EURO</name>
<keyword evidence="3" id="KW-1185">Reference proteome</keyword>
<evidence type="ECO:0000313" key="3">
    <source>
        <dbReference type="Proteomes" id="UP000038010"/>
    </source>
</evidence>
<evidence type="ECO:0000256" key="1">
    <source>
        <dbReference type="SAM" id="SignalP"/>
    </source>
</evidence>
<organism evidence="2 3">
    <name type="scientific">Cyphellophora attinorum</name>
    <dbReference type="NCBI Taxonomy" id="1664694"/>
    <lineage>
        <taxon>Eukaryota</taxon>
        <taxon>Fungi</taxon>
        <taxon>Dikarya</taxon>
        <taxon>Ascomycota</taxon>
        <taxon>Pezizomycotina</taxon>
        <taxon>Eurotiomycetes</taxon>
        <taxon>Chaetothyriomycetidae</taxon>
        <taxon>Chaetothyriales</taxon>
        <taxon>Cyphellophoraceae</taxon>
        <taxon>Cyphellophora</taxon>
    </lineage>
</organism>
<protein>
    <submittedName>
        <fullName evidence="2">Uncharacterized protein</fullName>
    </submittedName>
</protein>
<keyword evidence="1" id="KW-0732">Signal</keyword>
<gene>
    <name evidence="2" type="ORF">AB675_12127</name>
</gene>
<sequence length="324" mass="35316">MTFAVVAAMITLACTAAPPRDCFMGTPQQCKNALFADQSCRGLNVTTRDGWKRMDCDYVLYDVRAPTPTDKWLIVHAGGCDSYTEDVGDFFSQQMDLNVWGLRPCGGYDESACARNSGYDICAALHVSFLFPSLDQGPDVIRPYGNGLNAPALVDIYHTPNTTMLFLHQYGSSNTSYSWYPADGCNSDTKPLYMCVAGIEKDHSTYTAKFDAIKSLLEAVSNTPELPCKLEVIDAMPYSQNQTADMPCTGILRGYNDPSRVGGDVGPGTAVNWAWEMTGVQLKAVMLASETEPDGQLVQAFEKAISVALCQDFDSADGCIDRDK</sequence>
<comment type="caution">
    <text evidence="2">The sequence shown here is derived from an EMBL/GenBank/DDBJ whole genome shotgun (WGS) entry which is preliminary data.</text>
</comment>
<feature type="chain" id="PRO_5005872930" evidence="1">
    <location>
        <begin position="17"/>
        <end position="324"/>
    </location>
</feature>
<proteinExistence type="predicted"/>
<dbReference type="AlphaFoldDB" id="A0A0N1H234"/>
<feature type="signal peptide" evidence="1">
    <location>
        <begin position="1"/>
        <end position="16"/>
    </location>
</feature>
<dbReference type="RefSeq" id="XP_017998360.1">
    <property type="nucleotide sequence ID" value="XM_018141033.1"/>
</dbReference>
<accession>A0A0N1H234</accession>
<dbReference type="Proteomes" id="UP000038010">
    <property type="component" value="Unassembled WGS sequence"/>
</dbReference>
<dbReference type="EMBL" id="LFJN01000019">
    <property type="protein sequence ID" value="KPI38397.1"/>
    <property type="molecule type" value="Genomic_DNA"/>
</dbReference>
<dbReference type="OrthoDB" id="5353943at2759"/>
<dbReference type="VEuPathDB" id="FungiDB:AB675_12127"/>
<dbReference type="GeneID" id="28732914"/>